<accession>A0A3D8SWP0</accession>
<evidence type="ECO:0000313" key="1">
    <source>
        <dbReference type="EMBL" id="RDW90737.1"/>
    </source>
</evidence>
<dbReference type="AlphaFoldDB" id="A0A3D8SWP0"/>
<sequence length="476" mass="51916">MANKAGPNERRTISREDLGFYNALVIAGVYEVTHKDLGVEDVRSFIQPLEHCIQEHAFLSVVVKNKNTEKPFFERVSSLNLSNHIAIIHDKDITIETENESIEQFLQPILDRPWPADIPPWRIMVLPLPSQDEHAKRVFIAFSFSHTLGDGMVGHTFHRTFLNSWQRAPPANEIGNACLIVPSSELELPLPFDTPKRLPISWTYLLSPLLAVYLPKWICGLLGLRAAVTTVNAGTGVRLLEIDAPTLQNALTVSRAHGTKLTGLLHQMIIRALSKALPDANITNFVSGTAVDMRSSIGLPGSSWGLYVTGHYEVHPRHHPSAPGKESASGPAFSDGTWASAAAITGSLASCATRLHDQAIGLLRYVPSIRAWTAGKIGQQRDCSYEVSNLLAFDGGLVAGVDAKCKITKMVFATPANVVSGPLVFNVVSVTGGSLVIAVNWQIGALGLPVEKERAFVDEVCEFIKADFGRLRMEVI</sequence>
<dbReference type="GeneID" id="38112882"/>
<reference evidence="1 2" key="1">
    <citation type="journal article" date="2018" name="IMA Fungus">
        <title>IMA Genome-F 9: Draft genome sequence of Annulohypoxylon stygium, Aspergillus mulundensis, Berkeleyomyces basicola (syn. Thielaviopsis basicola), Ceratocystis smalleyi, two Cercospora beticola strains, Coleophoma cylindrospora, Fusarium fracticaudum, Phialophora cf. hyalina, and Morchella septimelata.</title>
        <authorList>
            <person name="Wingfield B.D."/>
            <person name="Bills G.F."/>
            <person name="Dong Y."/>
            <person name="Huang W."/>
            <person name="Nel W.J."/>
            <person name="Swalarsk-Parry B.S."/>
            <person name="Vaghefi N."/>
            <person name="Wilken P.M."/>
            <person name="An Z."/>
            <person name="de Beer Z.W."/>
            <person name="De Vos L."/>
            <person name="Chen L."/>
            <person name="Duong T.A."/>
            <person name="Gao Y."/>
            <person name="Hammerbacher A."/>
            <person name="Kikkert J.R."/>
            <person name="Li Y."/>
            <person name="Li H."/>
            <person name="Li K."/>
            <person name="Li Q."/>
            <person name="Liu X."/>
            <person name="Ma X."/>
            <person name="Naidoo K."/>
            <person name="Pethybridge S.J."/>
            <person name="Sun J."/>
            <person name="Steenkamp E.T."/>
            <person name="van der Nest M.A."/>
            <person name="van Wyk S."/>
            <person name="Wingfield M.J."/>
            <person name="Xiong C."/>
            <person name="Yue Q."/>
            <person name="Zhang X."/>
        </authorList>
    </citation>
    <scope>NUCLEOTIDE SEQUENCE [LARGE SCALE GENOMIC DNA]</scope>
    <source>
        <strain evidence="1 2">DSM 5745</strain>
    </source>
</reference>
<dbReference type="InterPro" id="IPR052058">
    <property type="entry name" value="Alcohol_O-acetyltransferase"/>
</dbReference>
<comment type="caution">
    <text evidence="1">The sequence shown here is derived from an EMBL/GenBank/DDBJ whole genome shotgun (WGS) entry which is preliminary data.</text>
</comment>
<dbReference type="PANTHER" id="PTHR28037">
    <property type="entry name" value="ALCOHOL O-ACETYLTRANSFERASE 1-RELATED"/>
    <property type="match status" value="1"/>
</dbReference>
<name>A0A3D8SWP0_9EURO</name>
<dbReference type="RefSeq" id="XP_026607691.1">
    <property type="nucleotide sequence ID" value="XM_026744528.1"/>
</dbReference>
<gene>
    <name evidence="1" type="ORF">DSM5745_02512</name>
</gene>
<dbReference type="Proteomes" id="UP000256690">
    <property type="component" value="Unassembled WGS sequence"/>
</dbReference>
<dbReference type="STRING" id="1810919.A0A3D8SWP0"/>
<evidence type="ECO:0008006" key="3">
    <source>
        <dbReference type="Google" id="ProtNLM"/>
    </source>
</evidence>
<proteinExistence type="predicted"/>
<dbReference type="PANTHER" id="PTHR28037:SF1">
    <property type="entry name" value="ALCOHOL O-ACETYLTRANSFERASE 1-RELATED"/>
    <property type="match status" value="1"/>
</dbReference>
<evidence type="ECO:0000313" key="2">
    <source>
        <dbReference type="Proteomes" id="UP000256690"/>
    </source>
</evidence>
<dbReference type="OrthoDB" id="2150604at2759"/>
<dbReference type="EMBL" id="PVWQ01000002">
    <property type="protein sequence ID" value="RDW90737.1"/>
    <property type="molecule type" value="Genomic_DNA"/>
</dbReference>
<keyword evidence="2" id="KW-1185">Reference proteome</keyword>
<protein>
    <recommendedName>
        <fullName evidence="3">Alcohol acetyltransferase</fullName>
    </recommendedName>
</protein>
<dbReference type="GO" id="GO:0008080">
    <property type="term" value="F:N-acetyltransferase activity"/>
    <property type="evidence" value="ECO:0007669"/>
    <property type="project" value="TreeGrafter"/>
</dbReference>
<organism evidence="1 2">
    <name type="scientific">Aspergillus mulundensis</name>
    <dbReference type="NCBI Taxonomy" id="1810919"/>
    <lineage>
        <taxon>Eukaryota</taxon>
        <taxon>Fungi</taxon>
        <taxon>Dikarya</taxon>
        <taxon>Ascomycota</taxon>
        <taxon>Pezizomycotina</taxon>
        <taxon>Eurotiomycetes</taxon>
        <taxon>Eurotiomycetidae</taxon>
        <taxon>Eurotiales</taxon>
        <taxon>Aspergillaceae</taxon>
        <taxon>Aspergillus</taxon>
        <taxon>Aspergillus subgen. Nidulantes</taxon>
    </lineage>
</organism>